<protein>
    <submittedName>
        <fullName evidence="2">Uncharacterized protein</fullName>
    </submittedName>
</protein>
<keyword evidence="1" id="KW-0472">Membrane</keyword>
<dbReference type="Proteomes" id="UP000037247">
    <property type="component" value="Unassembled WGS sequence"/>
</dbReference>
<comment type="caution">
    <text evidence="2">The sequence shown here is derived from an EMBL/GenBank/DDBJ whole genome shotgun (WGS) entry which is preliminary data.</text>
</comment>
<gene>
    <name evidence="2" type="ORF">ABW18_21970</name>
</gene>
<organism evidence="2 3">
    <name type="scientific">Gordonia jacobaea</name>
    <dbReference type="NCBI Taxonomy" id="122202"/>
    <lineage>
        <taxon>Bacteria</taxon>
        <taxon>Bacillati</taxon>
        <taxon>Actinomycetota</taxon>
        <taxon>Actinomycetes</taxon>
        <taxon>Mycobacteriales</taxon>
        <taxon>Gordoniaceae</taxon>
        <taxon>Gordonia</taxon>
    </lineage>
</organism>
<reference evidence="2 3" key="1">
    <citation type="submission" date="2015-05" db="EMBL/GenBank/DDBJ databases">
        <title>Draft genome sequence of the bacterium Gordonia jacobaea a new member of the Gordonia genus.</title>
        <authorList>
            <person name="Jimenez-Galisteo G."/>
            <person name="Dominguez A."/>
            <person name="Munoz E."/>
            <person name="Vinas M."/>
        </authorList>
    </citation>
    <scope>NUCLEOTIDE SEQUENCE [LARGE SCALE GENOMIC DNA]</scope>
    <source>
        <strain evidence="3">mv1</strain>
    </source>
</reference>
<keyword evidence="3" id="KW-1185">Reference proteome</keyword>
<evidence type="ECO:0000256" key="1">
    <source>
        <dbReference type="SAM" id="Phobius"/>
    </source>
</evidence>
<keyword evidence="1" id="KW-1133">Transmembrane helix</keyword>
<evidence type="ECO:0000313" key="2">
    <source>
        <dbReference type="EMBL" id="KNA89258.1"/>
    </source>
</evidence>
<keyword evidence="1" id="KW-0812">Transmembrane</keyword>
<feature type="transmembrane region" description="Helical" evidence="1">
    <location>
        <begin position="42"/>
        <end position="63"/>
    </location>
</feature>
<name>A0ABR5I6J3_9ACTN</name>
<proteinExistence type="predicted"/>
<evidence type="ECO:0000313" key="3">
    <source>
        <dbReference type="Proteomes" id="UP000037247"/>
    </source>
</evidence>
<sequence>MLIISITLGVAASACALAAAYVYLRENPKRDNIARDHLARRWLIATAILGFAVVLMRFVWLLVR</sequence>
<accession>A0ABR5I6J3</accession>
<dbReference type="EMBL" id="LDTZ01000030">
    <property type="protein sequence ID" value="KNA89258.1"/>
    <property type="molecule type" value="Genomic_DNA"/>
</dbReference>